<sequence length="83" mass="9383">MSDHIALAMLRQLLRIDGIDADDINAIADDLKSEGRDMDAHRVRLTLMEAFAPSESEWQAERARKMIRERTAYIARDGGNAPE</sequence>
<proteinExistence type="predicted"/>
<dbReference type="Proteomes" id="UP000527143">
    <property type="component" value="Unassembled WGS sequence"/>
</dbReference>
<name>A0A840Y7S2_9SPHN</name>
<keyword evidence="1" id="KW-0131">Cell cycle</keyword>
<keyword evidence="1" id="KW-0132">Cell division</keyword>
<dbReference type="EMBL" id="JACIJF010000001">
    <property type="protein sequence ID" value="MBB5709347.1"/>
    <property type="molecule type" value="Genomic_DNA"/>
</dbReference>
<reference evidence="1 2" key="1">
    <citation type="submission" date="2020-08" db="EMBL/GenBank/DDBJ databases">
        <title>Genomic Encyclopedia of Type Strains, Phase IV (KMG-IV): sequencing the most valuable type-strain genomes for metagenomic binning, comparative biology and taxonomic classification.</title>
        <authorList>
            <person name="Goeker M."/>
        </authorList>
    </citation>
    <scope>NUCLEOTIDE SEQUENCE [LARGE SCALE GENOMIC DNA]</scope>
    <source>
        <strain evidence="1 2">DSM 26736</strain>
    </source>
</reference>
<evidence type="ECO:0000313" key="1">
    <source>
        <dbReference type="EMBL" id="MBB5709347.1"/>
    </source>
</evidence>
<comment type="caution">
    <text evidence="1">The sequence shown here is derived from an EMBL/GenBank/DDBJ whole genome shotgun (WGS) entry which is preliminary data.</text>
</comment>
<gene>
    <name evidence="1" type="ORF">FHT02_000553</name>
</gene>
<accession>A0A840Y7S2</accession>
<dbReference type="RefSeq" id="WP_184083960.1">
    <property type="nucleotide sequence ID" value="NZ_JACIJF010000001.1"/>
</dbReference>
<protein>
    <submittedName>
        <fullName evidence="1">Cell division FtsZ-interacting protein ZapD</fullName>
    </submittedName>
</protein>
<dbReference type="AlphaFoldDB" id="A0A840Y7S2"/>
<keyword evidence="2" id="KW-1185">Reference proteome</keyword>
<dbReference type="GO" id="GO:0051301">
    <property type="term" value="P:cell division"/>
    <property type="evidence" value="ECO:0007669"/>
    <property type="project" value="UniProtKB-KW"/>
</dbReference>
<organism evidence="1 2">
    <name type="scientific">Sphingomonas xinjiangensis</name>
    <dbReference type="NCBI Taxonomy" id="643568"/>
    <lineage>
        <taxon>Bacteria</taxon>
        <taxon>Pseudomonadati</taxon>
        <taxon>Pseudomonadota</taxon>
        <taxon>Alphaproteobacteria</taxon>
        <taxon>Sphingomonadales</taxon>
        <taxon>Sphingomonadaceae</taxon>
        <taxon>Sphingomonas</taxon>
    </lineage>
</organism>
<evidence type="ECO:0000313" key="2">
    <source>
        <dbReference type="Proteomes" id="UP000527143"/>
    </source>
</evidence>